<evidence type="ECO:0000259" key="1">
    <source>
        <dbReference type="PROSITE" id="PS50921"/>
    </source>
</evidence>
<dbReference type="InterPro" id="IPR005561">
    <property type="entry name" value="ANTAR"/>
</dbReference>
<dbReference type="AlphaFoldDB" id="A0A0N9HW00"/>
<dbReference type="InterPro" id="IPR036388">
    <property type="entry name" value="WH-like_DNA-bd_sf"/>
</dbReference>
<accession>A0A0N9HW00</accession>
<evidence type="ECO:0000313" key="2">
    <source>
        <dbReference type="EMBL" id="ALG09406.1"/>
    </source>
</evidence>
<name>A0A0N9HW00_9PSEU</name>
<protein>
    <recommendedName>
        <fullName evidence="1">ANTAR domain-containing protein</fullName>
    </recommendedName>
</protein>
<dbReference type="SMART" id="SM01012">
    <property type="entry name" value="ANTAR"/>
    <property type="match status" value="1"/>
</dbReference>
<organism evidence="2 3">
    <name type="scientific">Kibdelosporangium phytohabitans</name>
    <dbReference type="NCBI Taxonomy" id="860235"/>
    <lineage>
        <taxon>Bacteria</taxon>
        <taxon>Bacillati</taxon>
        <taxon>Actinomycetota</taxon>
        <taxon>Actinomycetes</taxon>
        <taxon>Pseudonocardiales</taxon>
        <taxon>Pseudonocardiaceae</taxon>
        <taxon>Kibdelosporangium</taxon>
    </lineage>
</organism>
<evidence type="ECO:0000313" key="3">
    <source>
        <dbReference type="Proteomes" id="UP000063699"/>
    </source>
</evidence>
<dbReference type="Pfam" id="PF03861">
    <property type="entry name" value="ANTAR"/>
    <property type="match status" value="1"/>
</dbReference>
<dbReference type="EMBL" id="CP012752">
    <property type="protein sequence ID" value="ALG09406.1"/>
    <property type="molecule type" value="Genomic_DNA"/>
</dbReference>
<dbReference type="PROSITE" id="PS50921">
    <property type="entry name" value="ANTAR"/>
    <property type="match status" value="1"/>
</dbReference>
<keyword evidence="3" id="KW-1185">Reference proteome</keyword>
<dbReference type="KEGG" id="kphy:AOZ06_23065"/>
<feature type="domain" description="ANTAR" evidence="1">
    <location>
        <begin position="157"/>
        <end position="218"/>
    </location>
</feature>
<dbReference type="STRING" id="860235.AOZ06_23065"/>
<dbReference type="Proteomes" id="UP000063699">
    <property type="component" value="Chromosome"/>
</dbReference>
<dbReference type="RefSeq" id="WP_054291310.1">
    <property type="nucleotide sequence ID" value="NZ_CP012752.1"/>
</dbReference>
<proteinExistence type="predicted"/>
<dbReference type="Gene3D" id="1.10.10.10">
    <property type="entry name" value="Winged helix-like DNA-binding domain superfamily/Winged helix DNA-binding domain"/>
    <property type="match status" value="1"/>
</dbReference>
<gene>
    <name evidence="2" type="ORF">AOZ06_23065</name>
</gene>
<sequence>MKVNDVRLEDLMSDVLAGMAQELPWLLGADIIAFRQERPIVYATYGVGTALQDVQEHIQAGPTRVAATTDGPVMSDNLWHDRRWTALDLSRTSALYPQHARLLPKVNGVAALPGLQDDSGQVVMTTYLGEAPNDTVLDTMARYERLVTADVAVLSSFSGTDQRTARVLTALHRRDVIEQAKGVVMATCRTDHTMAWLLLQDACRRADTNLNALAAELVRHVRSETDTPGESGTGRAAGELWSALRHIHTTAGI</sequence>
<reference evidence="2 3" key="1">
    <citation type="submission" date="2015-07" db="EMBL/GenBank/DDBJ databases">
        <title>Genome sequencing of Kibdelosporangium phytohabitans.</title>
        <authorList>
            <person name="Qin S."/>
            <person name="Xing K."/>
        </authorList>
    </citation>
    <scope>NUCLEOTIDE SEQUENCE [LARGE SCALE GENOMIC DNA]</scope>
    <source>
        <strain evidence="2 3">KLBMP1111</strain>
    </source>
</reference>
<dbReference type="GO" id="GO:0003723">
    <property type="term" value="F:RNA binding"/>
    <property type="evidence" value="ECO:0007669"/>
    <property type="project" value="InterPro"/>
</dbReference>